<evidence type="ECO:0000256" key="2">
    <source>
        <dbReference type="ARBA" id="ARBA00008664"/>
    </source>
</evidence>
<evidence type="ECO:0000256" key="4">
    <source>
        <dbReference type="ARBA" id="ARBA00022801"/>
    </source>
</evidence>
<dbReference type="PROSITE" id="PS50035">
    <property type="entry name" value="PLD"/>
    <property type="match status" value="1"/>
</dbReference>
<dbReference type="GO" id="GO:0006793">
    <property type="term" value="P:phosphorus metabolic process"/>
    <property type="evidence" value="ECO:0007669"/>
    <property type="project" value="UniProtKB-ARBA"/>
</dbReference>
<comment type="catalytic activity">
    <reaction evidence="1">
        <text>a 1,2-diacyl-sn-glycero-3-phosphocholine + H2O = a 1,2-diacyl-sn-glycero-3-phosphate + choline + H(+)</text>
        <dbReference type="Rhea" id="RHEA:14445"/>
        <dbReference type="ChEBI" id="CHEBI:15354"/>
        <dbReference type="ChEBI" id="CHEBI:15377"/>
        <dbReference type="ChEBI" id="CHEBI:15378"/>
        <dbReference type="ChEBI" id="CHEBI:57643"/>
        <dbReference type="ChEBI" id="CHEBI:58608"/>
        <dbReference type="EC" id="3.1.4.4"/>
    </reaction>
</comment>
<dbReference type="Pfam" id="PF13091">
    <property type="entry name" value="PLDc_2"/>
    <property type="match status" value="1"/>
</dbReference>
<feature type="signal peptide" evidence="7">
    <location>
        <begin position="1"/>
        <end position="19"/>
    </location>
</feature>
<protein>
    <recommendedName>
        <fullName evidence="3">phospholipase D</fullName>
        <ecNumber evidence="3">3.1.4.4</ecNumber>
    </recommendedName>
</protein>
<dbReference type="KEGG" id="azq:G3580_11975"/>
<evidence type="ECO:0000313" key="9">
    <source>
        <dbReference type="EMBL" id="QID18290.1"/>
    </source>
</evidence>
<evidence type="ECO:0000259" key="8">
    <source>
        <dbReference type="PROSITE" id="PS50035"/>
    </source>
</evidence>
<dbReference type="PANTHER" id="PTHR43856">
    <property type="entry name" value="CARDIOLIPIN HYDROLASE"/>
    <property type="match status" value="1"/>
</dbReference>
<dbReference type="GO" id="GO:0004630">
    <property type="term" value="F:phospholipase D activity"/>
    <property type="evidence" value="ECO:0007669"/>
    <property type="project" value="UniProtKB-EC"/>
</dbReference>
<comment type="similarity">
    <text evidence="2">Belongs to the phospholipase D family.</text>
</comment>
<keyword evidence="7" id="KW-0732">Signal</keyword>
<evidence type="ECO:0000256" key="3">
    <source>
        <dbReference type="ARBA" id="ARBA00012027"/>
    </source>
</evidence>
<dbReference type="SUPFAM" id="SSF56024">
    <property type="entry name" value="Phospholipase D/nuclease"/>
    <property type="match status" value="1"/>
</dbReference>
<dbReference type="Proteomes" id="UP000501991">
    <property type="component" value="Chromosome"/>
</dbReference>
<dbReference type="EMBL" id="CP048836">
    <property type="protein sequence ID" value="QID18290.1"/>
    <property type="molecule type" value="Genomic_DNA"/>
</dbReference>
<dbReference type="InterPro" id="IPR051406">
    <property type="entry name" value="PLD_domain"/>
</dbReference>
<name>A0A6C1B7K4_9RHOO</name>
<sequence>MRAGFVLLLWLLGVAPAWAGLAPQPAEGRVEVLFSPDDPVEARLLDLIGQARRSIRVQMYTFTRKPIAQALIAAQARGVRVQVLADAHQNQRGRNALPLLLDAGVPVALETAYRTAHNKVLLIDAATRGSVVVTGSYNFSWSAGARNAENVVIFHASPRIARTYLANWQRHFDAATPIRRLPVHLVD</sequence>
<keyword evidence="10" id="KW-1185">Reference proteome</keyword>
<proteinExistence type="inferred from homology"/>
<dbReference type="InterPro" id="IPR025202">
    <property type="entry name" value="PLD-like_dom"/>
</dbReference>
<evidence type="ECO:0000256" key="1">
    <source>
        <dbReference type="ARBA" id="ARBA00000798"/>
    </source>
</evidence>
<dbReference type="EC" id="3.1.4.4" evidence="3"/>
<keyword evidence="6" id="KW-0443">Lipid metabolism</keyword>
<dbReference type="GO" id="GO:0016042">
    <property type="term" value="P:lipid catabolic process"/>
    <property type="evidence" value="ECO:0007669"/>
    <property type="project" value="UniProtKB-KW"/>
</dbReference>
<dbReference type="PANTHER" id="PTHR43856:SF1">
    <property type="entry name" value="MITOCHONDRIAL CARDIOLIPIN HYDROLASE"/>
    <property type="match status" value="1"/>
</dbReference>
<keyword evidence="5" id="KW-0442">Lipid degradation</keyword>
<accession>A0A6C1B7K4</accession>
<gene>
    <name evidence="9" type="ORF">G3580_11975</name>
</gene>
<evidence type="ECO:0000313" key="10">
    <source>
        <dbReference type="Proteomes" id="UP000501991"/>
    </source>
</evidence>
<evidence type="ECO:0000256" key="5">
    <source>
        <dbReference type="ARBA" id="ARBA00022963"/>
    </source>
</evidence>
<dbReference type="AlphaFoldDB" id="A0A6C1B7K4"/>
<feature type="chain" id="PRO_5025432981" description="phospholipase D" evidence="7">
    <location>
        <begin position="20"/>
        <end position="187"/>
    </location>
</feature>
<dbReference type="RefSeq" id="WP_173765804.1">
    <property type="nucleotide sequence ID" value="NZ_CP048836.1"/>
</dbReference>
<feature type="domain" description="PLD phosphodiesterase" evidence="8">
    <location>
        <begin position="112"/>
        <end position="143"/>
    </location>
</feature>
<evidence type="ECO:0000256" key="6">
    <source>
        <dbReference type="ARBA" id="ARBA00023098"/>
    </source>
</evidence>
<dbReference type="GO" id="GO:0016891">
    <property type="term" value="F:RNA endonuclease activity producing 5'-phosphomonoesters, hydrolytic mechanism"/>
    <property type="evidence" value="ECO:0007669"/>
    <property type="project" value="TreeGrafter"/>
</dbReference>
<keyword evidence="4" id="KW-0378">Hydrolase</keyword>
<evidence type="ECO:0000256" key="7">
    <source>
        <dbReference type="SAM" id="SignalP"/>
    </source>
</evidence>
<organism evidence="9 10">
    <name type="scientific">Nitrogeniibacter mangrovi</name>
    <dbReference type="NCBI Taxonomy" id="2016596"/>
    <lineage>
        <taxon>Bacteria</taxon>
        <taxon>Pseudomonadati</taxon>
        <taxon>Pseudomonadota</taxon>
        <taxon>Betaproteobacteria</taxon>
        <taxon>Rhodocyclales</taxon>
        <taxon>Zoogloeaceae</taxon>
        <taxon>Nitrogeniibacter</taxon>
    </lineage>
</organism>
<reference evidence="9 10" key="1">
    <citation type="submission" date="2020-02" db="EMBL/GenBank/DDBJ databases">
        <title>Nitrogenibacter mangrovi gen. nov., sp. nov. isolated from mangrove sediment, a denitrifying betaproteobacterium.</title>
        <authorList>
            <person name="Liao H."/>
            <person name="Tian Y."/>
        </authorList>
    </citation>
    <scope>NUCLEOTIDE SEQUENCE [LARGE SCALE GENOMIC DNA]</scope>
    <source>
        <strain evidence="9 10">M9-3-2</strain>
    </source>
</reference>
<dbReference type="Gene3D" id="3.30.870.10">
    <property type="entry name" value="Endonuclease Chain A"/>
    <property type="match status" value="1"/>
</dbReference>
<dbReference type="InterPro" id="IPR001736">
    <property type="entry name" value="PLipase_D/transphosphatidylase"/>
</dbReference>